<reference evidence="9 10" key="1">
    <citation type="submission" date="2015-04" db="EMBL/GenBank/DDBJ databases">
        <authorList>
            <consortium name="Pathogen Informatics"/>
        </authorList>
    </citation>
    <scope>NUCLEOTIDE SEQUENCE [LARGE SCALE GENOMIC DNA]</scope>
    <source>
        <strain evidence="9 10">SGS1</strain>
    </source>
</reference>
<evidence type="ECO:0000256" key="3">
    <source>
        <dbReference type="ARBA" id="ARBA00022723"/>
    </source>
</evidence>
<dbReference type="Proteomes" id="UP000220158">
    <property type="component" value="Chromosome 8"/>
</dbReference>
<dbReference type="InterPro" id="IPR000868">
    <property type="entry name" value="Isochorismatase-like_dom"/>
</dbReference>
<protein>
    <recommendedName>
        <fullName evidence="6">nicotinamidase</fullName>
        <ecNumber evidence="6">3.5.1.19</ecNumber>
    </recommendedName>
    <alternativeName>
        <fullName evidence="7">Nicotinamide deamidase</fullName>
    </alternativeName>
</protein>
<evidence type="ECO:0000313" key="9">
    <source>
        <dbReference type="EMBL" id="CRG99750.1"/>
    </source>
</evidence>
<dbReference type="InterPro" id="IPR036380">
    <property type="entry name" value="Isochorismatase-like_sf"/>
</dbReference>
<dbReference type="KEGG" id="prel:PRELSG_0817600"/>
<dbReference type="VEuPathDB" id="PlasmoDB:PRELSG_0817600"/>
<dbReference type="RefSeq" id="XP_028532755.1">
    <property type="nucleotide sequence ID" value="XM_028676247.1"/>
</dbReference>
<organism evidence="9 10">
    <name type="scientific">Plasmodium relictum</name>
    <dbReference type="NCBI Taxonomy" id="85471"/>
    <lineage>
        <taxon>Eukaryota</taxon>
        <taxon>Sar</taxon>
        <taxon>Alveolata</taxon>
        <taxon>Apicomplexa</taxon>
        <taxon>Aconoidasida</taxon>
        <taxon>Haemosporida</taxon>
        <taxon>Plasmodiidae</taxon>
        <taxon>Plasmodium</taxon>
        <taxon>Plasmodium (Haemamoeba)</taxon>
    </lineage>
</organism>
<sequence>MKCFLIVDAQNDFLPRGSFNSRDDFLDVLYKINSIRLKLYNCNEKNLIKLKDCLKLVENKESSHDKIIEEYYKCHSDIDDEKSLDEIFIFPFNNNNVNFNGFGTLQKSHKEKNIERGNNCNIHFEKENGNKSFNISDLNKHSDYINDIFIEQFNKLQEKYNPYDFSLCILSVDYHPQFHISFAETHRIIYEEICKNSIYLNKSKTDKKLFDNKDSQKRDTENGHLKTVDNLNYNFLKKNEINNLSDVWKNIKNIKKTKEIYKNVNSISDIKEYKKIEFLNQAIDIWPIHCVKNTKGCKVHKKLIRHLNDIIVKKAQDENKDSYTMLENQEVCENLLNILKERNIKSVYICGFIFEYCVKETAISFLNLGFETYIIEDATAYLYRIEEEKNDLKKKGIKFIKSCNIFT</sequence>
<evidence type="ECO:0000259" key="8">
    <source>
        <dbReference type="Pfam" id="PF00857"/>
    </source>
</evidence>
<evidence type="ECO:0000256" key="1">
    <source>
        <dbReference type="ARBA" id="ARBA00006336"/>
    </source>
</evidence>
<evidence type="ECO:0000256" key="7">
    <source>
        <dbReference type="ARBA" id="ARBA00043224"/>
    </source>
</evidence>
<evidence type="ECO:0000256" key="4">
    <source>
        <dbReference type="ARBA" id="ARBA00022801"/>
    </source>
</evidence>
<dbReference type="OrthoDB" id="1739143at2759"/>
<name>A0A1J1H4B8_PLARL</name>
<evidence type="ECO:0000256" key="5">
    <source>
        <dbReference type="ARBA" id="ARBA00037900"/>
    </source>
</evidence>
<feature type="domain" description="Isochorismatase-like" evidence="8">
    <location>
        <begin position="286"/>
        <end position="382"/>
    </location>
</feature>
<evidence type="ECO:0000313" key="10">
    <source>
        <dbReference type="Proteomes" id="UP000220158"/>
    </source>
</evidence>
<dbReference type="Gene3D" id="3.40.50.850">
    <property type="entry name" value="Isochorismatase-like"/>
    <property type="match status" value="1"/>
</dbReference>
<dbReference type="AlphaFoldDB" id="A0A1J1H4B8"/>
<dbReference type="EMBL" id="LN835303">
    <property type="protein sequence ID" value="CRG99750.1"/>
    <property type="molecule type" value="Genomic_DNA"/>
</dbReference>
<dbReference type="Pfam" id="PF00857">
    <property type="entry name" value="Isochorismatase"/>
    <property type="match status" value="1"/>
</dbReference>
<dbReference type="GeneID" id="39735852"/>
<dbReference type="InterPro" id="IPR052347">
    <property type="entry name" value="Isochorismatase_Nicotinamidase"/>
</dbReference>
<dbReference type="GO" id="GO:0019363">
    <property type="term" value="P:pyridine nucleotide biosynthetic process"/>
    <property type="evidence" value="ECO:0007669"/>
    <property type="project" value="UniProtKB-KW"/>
</dbReference>
<evidence type="ECO:0000256" key="6">
    <source>
        <dbReference type="ARBA" id="ARBA00039017"/>
    </source>
</evidence>
<keyword evidence="10" id="KW-1185">Reference proteome</keyword>
<dbReference type="GO" id="GO:0008936">
    <property type="term" value="F:nicotinamidase activity"/>
    <property type="evidence" value="ECO:0007669"/>
    <property type="project" value="UniProtKB-EC"/>
</dbReference>
<dbReference type="PANTHER" id="PTHR11080:SF2">
    <property type="entry name" value="LD05707P"/>
    <property type="match status" value="1"/>
</dbReference>
<comment type="pathway">
    <text evidence="5">Cofactor biosynthesis; nicotinate biosynthesis; nicotinate from nicotinamide: step 1/1.</text>
</comment>
<keyword evidence="4 9" id="KW-0378">Hydrolase</keyword>
<keyword evidence="2" id="KW-0662">Pyridine nucleotide biosynthesis</keyword>
<comment type="similarity">
    <text evidence="1">Belongs to the isochorismatase family.</text>
</comment>
<accession>A0A1J1H4B8</accession>
<dbReference type="SUPFAM" id="SSF52499">
    <property type="entry name" value="Isochorismatase-like hydrolases"/>
    <property type="match status" value="1"/>
</dbReference>
<dbReference type="OMA" id="FAETHRI"/>
<dbReference type="EC" id="3.5.1.19" evidence="6"/>
<dbReference type="GO" id="GO:0046872">
    <property type="term" value="F:metal ion binding"/>
    <property type="evidence" value="ECO:0007669"/>
    <property type="project" value="UniProtKB-KW"/>
</dbReference>
<dbReference type="PANTHER" id="PTHR11080">
    <property type="entry name" value="PYRAZINAMIDASE/NICOTINAMIDASE"/>
    <property type="match status" value="1"/>
</dbReference>
<proteinExistence type="inferred from homology"/>
<keyword evidence="3" id="KW-0479">Metal-binding</keyword>
<evidence type="ECO:0000256" key="2">
    <source>
        <dbReference type="ARBA" id="ARBA00022642"/>
    </source>
</evidence>
<gene>
    <name evidence="9" type="ORF">PRELSG_0817600</name>
</gene>